<evidence type="ECO:0000259" key="1">
    <source>
        <dbReference type="Pfam" id="PF01979"/>
    </source>
</evidence>
<organism evidence="2 3">
    <name type="scientific">Thermanaerosceptrum fracticalcis</name>
    <dbReference type="NCBI Taxonomy" id="1712410"/>
    <lineage>
        <taxon>Bacteria</taxon>
        <taxon>Bacillati</taxon>
        <taxon>Bacillota</taxon>
        <taxon>Clostridia</taxon>
        <taxon>Eubacteriales</taxon>
        <taxon>Peptococcaceae</taxon>
        <taxon>Thermanaerosceptrum</taxon>
    </lineage>
</organism>
<dbReference type="CDD" id="cd01299">
    <property type="entry name" value="Met_dep_hydrolase_A"/>
    <property type="match status" value="1"/>
</dbReference>
<dbReference type="SUPFAM" id="SSF51338">
    <property type="entry name" value="Composite domain of metallo-dependent hydrolases"/>
    <property type="match status" value="2"/>
</dbReference>
<dbReference type="InterPro" id="IPR011059">
    <property type="entry name" value="Metal-dep_hydrolase_composite"/>
</dbReference>
<dbReference type="KEGG" id="tfr:BR63_06665"/>
<dbReference type="GO" id="GO:0016810">
    <property type="term" value="F:hydrolase activity, acting on carbon-nitrogen (but not peptide) bonds"/>
    <property type="evidence" value="ECO:0007669"/>
    <property type="project" value="InterPro"/>
</dbReference>
<keyword evidence="3" id="KW-1185">Reference proteome</keyword>
<dbReference type="AlphaFoldDB" id="A0A7G6E1S2"/>
<dbReference type="PANTHER" id="PTHR43135">
    <property type="entry name" value="ALPHA-D-RIBOSE 1-METHYLPHOSPHONATE 5-TRIPHOSPHATE DIPHOSPHATASE"/>
    <property type="match status" value="1"/>
</dbReference>
<keyword evidence="2" id="KW-0378">Hydrolase</keyword>
<dbReference type="Proteomes" id="UP000515847">
    <property type="component" value="Chromosome"/>
</dbReference>
<dbReference type="InterPro" id="IPR032466">
    <property type="entry name" value="Metal_Hydrolase"/>
</dbReference>
<dbReference type="SUPFAM" id="SSF51556">
    <property type="entry name" value="Metallo-dependent hydrolases"/>
    <property type="match status" value="1"/>
</dbReference>
<dbReference type="EMBL" id="CP045798">
    <property type="protein sequence ID" value="QNB46026.1"/>
    <property type="molecule type" value="Genomic_DNA"/>
</dbReference>
<name>A0A7G6E1S2_THEFR</name>
<reference evidence="2 3" key="1">
    <citation type="journal article" date="2019" name="Front. Microbiol.">
        <title>Thermoanaerosceptrum fracticalcis gen. nov. sp. nov., a Novel Fumarate-Fermenting Microorganism From a Deep Fractured Carbonate Aquifer of the US Great Basin.</title>
        <authorList>
            <person name="Hamilton-Brehm S.D."/>
            <person name="Stewart L.E."/>
            <person name="Zavarin M."/>
            <person name="Caldwell M."/>
            <person name="Lawson P.A."/>
            <person name="Onstott T.C."/>
            <person name="Grzymski J."/>
            <person name="Neveux I."/>
            <person name="Lollar B.S."/>
            <person name="Russell C.E."/>
            <person name="Moser D.P."/>
        </authorList>
    </citation>
    <scope>NUCLEOTIDE SEQUENCE [LARGE SCALE GENOMIC DNA]</scope>
    <source>
        <strain evidence="2 3">DRI-13</strain>
    </source>
</reference>
<dbReference type="Gene3D" id="3.20.20.140">
    <property type="entry name" value="Metal-dependent hydrolases"/>
    <property type="match status" value="1"/>
</dbReference>
<dbReference type="InterPro" id="IPR057744">
    <property type="entry name" value="OTAase-like"/>
</dbReference>
<dbReference type="OrthoDB" id="9797498at2"/>
<accession>A0A7G6E1S2</accession>
<evidence type="ECO:0000313" key="3">
    <source>
        <dbReference type="Proteomes" id="UP000515847"/>
    </source>
</evidence>
<feature type="domain" description="Amidohydrolase-related" evidence="1">
    <location>
        <begin position="57"/>
        <end position="398"/>
    </location>
</feature>
<dbReference type="Pfam" id="PF01979">
    <property type="entry name" value="Amidohydro_1"/>
    <property type="match status" value="1"/>
</dbReference>
<evidence type="ECO:0000313" key="2">
    <source>
        <dbReference type="EMBL" id="QNB46026.1"/>
    </source>
</evidence>
<dbReference type="Gene3D" id="2.30.40.10">
    <property type="entry name" value="Urease, subunit C, domain 1"/>
    <property type="match status" value="1"/>
</dbReference>
<dbReference type="InterPro" id="IPR006680">
    <property type="entry name" value="Amidohydro-rel"/>
</dbReference>
<sequence length="412" mass="45210">MKVILAKKMIDGYSKELKTDIGVVIEKENIVIVEQRDKLQPLLSEPGIEIIDAGDCTVMPGLIDTHVHLSFSASTNPLNEILAEEENEVLLRMAGNAQKALSAGITTLRDCGAKGYSIIKLREAINKNIIIGPRIVCSGMPLTITGGHCHFFNLEVDSKDEVIKALRKLVKNGVDFIKIMISGGNMTPGSSSKINQYSKNIVETVTEQAHMFGKKVSAHVHSTVSINDAVSSGVDVLDHCSWMKDDNVDYDQKTVEEIVAKGIYVCPAMGKSYILPPKEAAPLPEKIQLWETFQENRFYTTKKMYNSGVKIIAGTDAGCKLTEFDELWKTLLLMHEKLDMPKEEVVKSATSLAAEAIGVGNVVGTIEKGKKADIIFVDGCPYDDLSSLKRVVKVFKNGMNVPINRGDRDGIK</sequence>
<gene>
    <name evidence="2" type="ORF">BR63_06665</name>
</gene>
<dbReference type="RefSeq" id="WP_034424388.1">
    <property type="nucleotide sequence ID" value="NZ_CP045798.1"/>
</dbReference>
<dbReference type="InterPro" id="IPR051781">
    <property type="entry name" value="Metallo-dep_Hydrolase"/>
</dbReference>
<proteinExistence type="predicted"/>
<dbReference type="PANTHER" id="PTHR43135:SF3">
    <property type="entry name" value="ALPHA-D-RIBOSE 1-METHYLPHOSPHONATE 5-TRIPHOSPHATE DIPHOSPHATASE"/>
    <property type="match status" value="1"/>
</dbReference>
<protein>
    <submittedName>
        <fullName evidence="2">Amidohydrolase family protein</fullName>
    </submittedName>
</protein>